<evidence type="ECO:0000313" key="2">
    <source>
        <dbReference type="Proteomes" id="UP000248806"/>
    </source>
</evidence>
<dbReference type="Proteomes" id="UP000248806">
    <property type="component" value="Unassembled WGS sequence"/>
</dbReference>
<sequence>MLRVRLTRDQLAAIVYSCELNLAALKSPVKTREQERREQLLDDFLAQVWEVIESSTDTQEMPGQPLP</sequence>
<protein>
    <submittedName>
        <fullName evidence="1">Uncharacterized protein</fullName>
    </submittedName>
</protein>
<keyword evidence="2" id="KW-1185">Reference proteome</keyword>
<name>A0A326U5F1_THEHA</name>
<accession>A0A326U5F1</accession>
<evidence type="ECO:0000313" key="1">
    <source>
        <dbReference type="EMBL" id="PZW28513.1"/>
    </source>
</evidence>
<reference evidence="1 2" key="1">
    <citation type="submission" date="2018-06" db="EMBL/GenBank/DDBJ databases">
        <title>Genomic Encyclopedia of Archaeal and Bacterial Type Strains, Phase II (KMG-II): from individual species to whole genera.</title>
        <authorList>
            <person name="Goeker M."/>
        </authorList>
    </citation>
    <scope>NUCLEOTIDE SEQUENCE [LARGE SCALE GENOMIC DNA]</scope>
    <source>
        <strain evidence="1 2">ATCC BAA-1881</strain>
    </source>
</reference>
<gene>
    <name evidence="1" type="ORF">EI42_03267</name>
</gene>
<comment type="caution">
    <text evidence="1">The sequence shown here is derived from an EMBL/GenBank/DDBJ whole genome shotgun (WGS) entry which is preliminary data.</text>
</comment>
<proteinExistence type="predicted"/>
<organism evidence="1 2">
    <name type="scientific">Thermosporothrix hazakensis</name>
    <dbReference type="NCBI Taxonomy" id="644383"/>
    <lineage>
        <taxon>Bacteria</taxon>
        <taxon>Bacillati</taxon>
        <taxon>Chloroflexota</taxon>
        <taxon>Ktedonobacteria</taxon>
        <taxon>Ktedonobacterales</taxon>
        <taxon>Thermosporotrichaceae</taxon>
        <taxon>Thermosporothrix</taxon>
    </lineage>
</organism>
<dbReference type="AlphaFoldDB" id="A0A326U5F1"/>
<dbReference type="EMBL" id="QKUF01000010">
    <property type="protein sequence ID" value="PZW28513.1"/>
    <property type="molecule type" value="Genomic_DNA"/>
</dbReference>
<dbReference type="RefSeq" id="WP_111323642.1">
    <property type="nucleotide sequence ID" value="NZ_BIFX01000001.1"/>
</dbReference>